<gene>
    <name evidence="7" type="ORF">DL796_00135</name>
</gene>
<dbReference type="Gene3D" id="2.30.110.50">
    <property type="match status" value="1"/>
</dbReference>
<dbReference type="InterPro" id="IPR006531">
    <property type="entry name" value="Gp5/Vgr_OB"/>
</dbReference>
<evidence type="ECO:0000256" key="3">
    <source>
        <dbReference type="ARBA" id="ARBA00022525"/>
    </source>
</evidence>
<dbReference type="Gene3D" id="4.10.220.110">
    <property type="match status" value="1"/>
</dbReference>
<comment type="similarity">
    <text evidence="2">Belongs to the VgrG protein family.</text>
</comment>
<evidence type="ECO:0000256" key="4">
    <source>
        <dbReference type="SAM" id="MobiDB-lite"/>
    </source>
</evidence>
<comment type="caution">
    <text evidence="7">The sequence shown here is derived from an EMBL/GenBank/DDBJ whole genome shotgun (WGS) entry which is preliminary data.</text>
</comment>
<dbReference type="EMBL" id="QICH01000001">
    <property type="protein sequence ID" value="PXF63600.1"/>
    <property type="molecule type" value="Genomic_DNA"/>
</dbReference>
<reference evidence="7 8" key="1">
    <citation type="submission" date="2018-05" db="EMBL/GenBank/DDBJ databases">
        <title>Kangiella spongicola genome sequence.</title>
        <authorList>
            <person name="Maclea K.S."/>
            <person name="Goen A.E."/>
            <person name="Kelley C."/>
            <person name="Underriner A."/>
            <person name="Silverwood T."/>
            <person name="Trachtenberg A.M."/>
        </authorList>
    </citation>
    <scope>NUCLEOTIDE SEQUENCE [LARGE SCALE GENOMIC DNA]</scope>
    <source>
        <strain evidence="7 8">ATCC BAA-2076</strain>
    </source>
</reference>
<dbReference type="PANTHER" id="PTHR32305">
    <property type="match status" value="1"/>
</dbReference>
<sequence length="704" mass="79611">MGIFETYTQGNRLLQIDSPLGGNTLLLTKIEGSDSLSSPFEFTLTCLSEEPSLPAQELVGQALDFGFELNNGATRYFNGYVSRLVSLGTASEFLYRYQLTIVPKLWFLSRKVNLRIFQHQTLPQIVEQLLGEHEVVFENRLTATYNRHDYCVQYRESDLAFISRLLEESGIFYYFEHNQGEHKLILADNKSSYPACAQPLVAQSYGSLDDEHIHDWQKEVVFPHGQYSARSYNFESPNDDLGTNSQAQSGFPNIEPYEIYDYPGEYYDSGTGEPEAQVRMQETEQYHEVVKASSSCRGLSVGGTFTVSIHDDRAEMGQSYLITAMNYTAEDDTYLNNDDPKQEISNRFTCIPKAVQFRPTRRHQKPSVKGVQSAIVTGPKGEEIYTDEYGRVKVQFHWDREGQHDENSSCWVRVSQQWAGAGFGGINIPRIGHEVLIEFEDGDPDRPIITGRVYNGNNPVPYNLPSNKTQSGWMSRSTPEGSVDNCNQIRFEDRKGAEQLLIHAEKNQDIEVENDESHWVGNNRSKVIDNDETSHIKHDRKKTVSNDETVEIGNDRKTKIGNDVELKVGRNSQVEITKDLLENVNNHRKEYTYANHWEEVGGHYEHKVKGKYDLEVVEKITTKTGVHKIEVKDKITIAVNGGHIILDDKGITIEGKNVDLKGAKIDFSKANPSNSLNLSGDFNEGHPFTEECMGGNCPICAKKG</sequence>
<dbReference type="Pfam" id="PF22178">
    <property type="entry name" value="Gp5_trimer_C"/>
    <property type="match status" value="1"/>
</dbReference>
<evidence type="ECO:0000259" key="5">
    <source>
        <dbReference type="Pfam" id="PF04717"/>
    </source>
</evidence>
<dbReference type="AlphaFoldDB" id="A0A318D344"/>
<dbReference type="SUPFAM" id="SSF69279">
    <property type="entry name" value="Phage tail proteins"/>
    <property type="match status" value="2"/>
</dbReference>
<dbReference type="Gene3D" id="2.40.50.230">
    <property type="entry name" value="Gp5 N-terminal domain"/>
    <property type="match status" value="1"/>
</dbReference>
<dbReference type="OrthoDB" id="9762420at2"/>
<dbReference type="Proteomes" id="UP000247689">
    <property type="component" value="Unassembled WGS sequence"/>
</dbReference>
<dbReference type="SUPFAM" id="SSF69255">
    <property type="entry name" value="gp5 N-terminal domain-like"/>
    <property type="match status" value="1"/>
</dbReference>
<name>A0A318D344_9GAMM</name>
<feature type="domain" description="Gp5/Type VI secretion system Vgr protein OB-fold" evidence="5">
    <location>
        <begin position="387"/>
        <end position="454"/>
    </location>
</feature>
<dbReference type="GO" id="GO:0005576">
    <property type="term" value="C:extracellular region"/>
    <property type="evidence" value="ECO:0007669"/>
    <property type="project" value="UniProtKB-SubCell"/>
</dbReference>
<feature type="domain" description="Gp5/Type VI secretion system Vgr C-terminal trimerisation" evidence="6">
    <location>
        <begin position="471"/>
        <end position="578"/>
    </location>
</feature>
<evidence type="ECO:0000256" key="1">
    <source>
        <dbReference type="ARBA" id="ARBA00004613"/>
    </source>
</evidence>
<proteinExistence type="inferred from homology"/>
<dbReference type="Pfam" id="PF04717">
    <property type="entry name" value="Phage_base_V"/>
    <property type="match status" value="1"/>
</dbReference>
<organism evidence="7 8">
    <name type="scientific">Kangiella spongicola</name>
    <dbReference type="NCBI Taxonomy" id="796379"/>
    <lineage>
        <taxon>Bacteria</taxon>
        <taxon>Pseudomonadati</taxon>
        <taxon>Pseudomonadota</taxon>
        <taxon>Gammaproteobacteria</taxon>
        <taxon>Kangiellales</taxon>
        <taxon>Kangiellaceae</taxon>
        <taxon>Kangiella</taxon>
    </lineage>
</organism>
<evidence type="ECO:0000259" key="6">
    <source>
        <dbReference type="Pfam" id="PF22178"/>
    </source>
</evidence>
<dbReference type="NCBIfam" id="TIGR03361">
    <property type="entry name" value="VI_Rhs_Vgr"/>
    <property type="match status" value="1"/>
</dbReference>
<dbReference type="PANTHER" id="PTHR32305:SF15">
    <property type="entry name" value="PROTEIN RHSA-RELATED"/>
    <property type="match status" value="1"/>
</dbReference>
<keyword evidence="3" id="KW-0964">Secreted</keyword>
<evidence type="ECO:0000313" key="8">
    <source>
        <dbReference type="Proteomes" id="UP000247689"/>
    </source>
</evidence>
<dbReference type="RefSeq" id="WP_110198868.1">
    <property type="nucleotide sequence ID" value="NZ_QICH01000001.1"/>
</dbReference>
<accession>A0A318D344</accession>
<dbReference type="SUPFAM" id="SSF69349">
    <property type="entry name" value="Phage fibre proteins"/>
    <property type="match status" value="1"/>
</dbReference>
<feature type="region of interest" description="Disordered" evidence="4">
    <location>
        <begin position="460"/>
        <end position="482"/>
    </location>
</feature>
<comment type="subcellular location">
    <subcellularLocation>
        <location evidence="1">Secreted</location>
    </subcellularLocation>
</comment>
<dbReference type="InterPro" id="IPR017847">
    <property type="entry name" value="T6SS_RhsGE_Vgr_subset"/>
</dbReference>
<dbReference type="Pfam" id="PF05954">
    <property type="entry name" value="Phage_GPD"/>
    <property type="match status" value="1"/>
</dbReference>
<dbReference type="Gene3D" id="3.55.50.10">
    <property type="entry name" value="Baseplate protein-like domains"/>
    <property type="match status" value="1"/>
</dbReference>
<dbReference type="NCBIfam" id="TIGR01646">
    <property type="entry name" value="vgr_GE"/>
    <property type="match status" value="1"/>
</dbReference>
<dbReference type="InterPro" id="IPR006533">
    <property type="entry name" value="T6SS_Vgr_RhsGE"/>
</dbReference>
<dbReference type="InterPro" id="IPR054030">
    <property type="entry name" value="Gp5_Vgr_C"/>
</dbReference>
<dbReference type="InterPro" id="IPR050708">
    <property type="entry name" value="T6SS_VgrG/RHS"/>
</dbReference>
<evidence type="ECO:0000256" key="2">
    <source>
        <dbReference type="ARBA" id="ARBA00005558"/>
    </source>
</evidence>
<dbReference type="InterPro" id="IPR037026">
    <property type="entry name" value="Vgr_OB-fold_dom_sf"/>
</dbReference>
<keyword evidence="8" id="KW-1185">Reference proteome</keyword>
<evidence type="ECO:0000313" key="7">
    <source>
        <dbReference type="EMBL" id="PXF63600.1"/>
    </source>
</evidence>
<protein>
    <submittedName>
        <fullName evidence="7">Type VI secretion system tip protein VgrG</fullName>
    </submittedName>
</protein>